<feature type="compositionally biased region" description="Polar residues" evidence="1">
    <location>
        <begin position="67"/>
        <end position="78"/>
    </location>
</feature>
<feature type="compositionally biased region" description="Polar residues" evidence="1">
    <location>
        <begin position="24"/>
        <end position="38"/>
    </location>
</feature>
<proteinExistence type="predicted"/>
<evidence type="ECO:0000313" key="3">
    <source>
        <dbReference type="Proteomes" id="UP000325313"/>
    </source>
</evidence>
<feature type="region of interest" description="Disordered" evidence="1">
    <location>
        <begin position="59"/>
        <end position="119"/>
    </location>
</feature>
<comment type="caution">
    <text evidence="2">The sequence shown here is derived from an EMBL/GenBank/DDBJ whole genome shotgun (WGS) entry which is preliminary data.</text>
</comment>
<dbReference type="AlphaFoldDB" id="A0A5B0RUA5"/>
<evidence type="ECO:0000313" key="2">
    <source>
        <dbReference type="EMBL" id="KAA1129501.1"/>
    </source>
</evidence>
<accession>A0A5B0RUA5</accession>
<dbReference type="Proteomes" id="UP000325313">
    <property type="component" value="Unassembled WGS sequence"/>
</dbReference>
<reference evidence="2 3" key="1">
    <citation type="submission" date="2019-05" db="EMBL/GenBank/DDBJ databases">
        <title>Emergence of the Ug99 lineage of the wheat stem rust pathogen through somatic hybridization.</title>
        <authorList>
            <person name="Li F."/>
            <person name="Upadhyaya N.M."/>
            <person name="Sperschneider J."/>
            <person name="Matny O."/>
            <person name="Nguyen-Phuc H."/>
            <person name="Mago R."/>
            <person name="Raley C."/>
            <person name="Miller M.E."/>
            <person name="Silverstein K.A.T."/>
            <person name="Henningsen E."/>
            <person name="Hirsch C.D."/>
            <person name="Visser B."/>
            <person name="Pretorius Z.A."/>
            <person name="Steffenson B.J."/>
            <person name="Schwessinger B."/>
            <person name="Dodds P.N."/>
            <person name="Figueroa M."/>
        </authorList>
    </citation>
    <scope>NUCLEOTIDE SEQUENCE [LARGE SCALE GENOMIC DNA]</scope>
    <source>
        <strain evidence="2 3">Ug99</strain>
    </source>
</reference>
<gene>
    <name evidence="2" type="ORF">PGTUg99_016676</name>
</gene>
<sequence length="144" mass="15572">MAHTCRNTNVPLTIPNFLARVTPPRQTTAGRPSVTSTIPFPSDSPLFSLSNSTTAQFRSFSYDMPGSSKSGTPSNPNSPGADDPNQENATSIKEVAKDKGNANESQQPPPFNPTNNDFKNFQGNMLRLIFKKFITQGTPSSLPL</sequence>
<evidence type="ECO:0000256" key="1">
    <source>
        <dbReference type="SAM" id="MobiDB-lite"/>
    </source>
</evidence>
<feature type="region of interest" description="Disordered" evidence="1">
    <location>
        <begin position="21"/>
        <end position="45"/>
    </location>
</feature>
<dbReference type="EMBL" id="VDEP01000136">
    <property type="protein sequence ID" value="KAA1129501.1"/>
    <property type="molecule type" value="Genomic_DNA"/>
</dbReference>
<name>A0A5B0RUA5_PUCGR</name>
<protein>
    <submittedName>
        <fullName evidence="2">Uncharacterized protein</fullName>
    </submittedName>
</protein>
<organism evidence="2 3">
    <name type="scientific">Puccinia graminis f. sp. tritici</name>
    <dbReference type="NCBI Taxonomy" id="56615"/>
    <lineage>
        <taxon>Eukaryota</taxon>
        <taxon>Fungi</taxon>
        <taxon>Dikarya</taxon>
        <taxon>Basidiomycota</taxon>
        <taxon>Pucciniomycotina</taxon>
        <taxon>Pucciniomycetes</taxon>
        <taxon>Pucciniales</taxon>
        <taxon>Pucciniaceae</taxon>
        <taxon>Puccinia</taxon>
    </lineage>
</organism>